<keyword evidence="2" id="KW-0812">Transmembrane</keyword>
<evidence type="ECO:0000256" key="2">
    <source>
        <dbReference type="SAM" id="Phobius"/>
    </source>
</evidence>
<gene>
    <name evidence="3" type="ORF">HK099_005190</name>
</gene>
<evidence type="ECO:0000313" key="3">
    <source>
        <dbReference type="EMBL" id="KAJ3218115.1"/>
    </source>
</evidence>
<evidence type="ECO:0000256" key="1">
    <source>
        <dbReference type="SAM" id="MobiDB-lite"/>
    </source>
</evidence>
<dbReference type="Proteomes" id="UP001211065">
    <property type="component" value="Unassembled WGS sequence"/>
</dbReference>
<proteinExistence type="predicted"/>
<comment type="caution">
    <text evidence="3">The sequence shown here is derived from an EMBL/GenBank/DDBJ whole genome shotgun (WGS) entry which is preliminary data.</text>
</comment>
<sequence length="422" mass="48444">MNLLYILLFALILILLPIVVYIYFSKYWKKTNSIPDLESNAVNEKENLQEKYHNDIIKQHQKNNSTLVYKVQLYKNSDEISNSLNLKSLQFIPPTLDNITPKIDTCDKLELNIGTDTSANSPTSSTTSSSNSLTLENYSLHSMEDLKNSSVESSESYFSEFGKGEKGDSLDLGLDSEVEPLNNSQIKNLEFENVFDALEDNTFDDLNLSKQVDFTRNYLSLEDSKIFNLEEQKFNSSFDFEFLNEFSNNGNHDKCSDPDENIDYFDVNFNFEKSLSSKGGDTFLVSPQQSIQSENLNVNVEVENVPPPIPPKPTVLFQDSSNNMACELQLPSYHEIFHISPLSPNYNKYLLEHKRYKKYYGPRNTLKVAVIIRNATKLTWKHHKFNYGESNNYNFDEEEDDCGYYSSDSDNDSNDDDSSDED</sequence>
<keyword evidence="4" id="KW-1185">Reference proteome</keyword>
<accession>A0AAD5XZQ8</accession>
<feature type="compositionally biased region" description="Acidic residues" evidence="1">
    <location>
        <begin position="409"/>
        <end position="422"/>
    </location>
</feature>
<dbReference type="AlphaFoldDB" id="A0AAD5XZQ8"/>
<feature type="transmembrane region" description="Helical" evidence="2">
    <location>
        <begin position="6"/>
        <end position="24"/>
    </location>
</feature>
<name>A0AAD5XZQ8_9FUNG</name>
<feature type="region of interest" description="Disordered" evidence="1">
    <location>
        <begin position="398"/>
        <end position="422"/>
    </location>
</feature>
<dbReference type="EMBL" id="JADGJW010000395">
    <property type="protein sequence ID" value="KAJ3218115.1"/>
    <property type="molecule type" value="Genomic_DNA"/>
</dbReference>
<protein>
    <submittedName>
        <fullName evidence="3">Uncharacterized protein</fullName>
    </submittedName>
</protein>
<organism evidence="3 4">
    <name type="scientific">Clydaea vesicula</name>
    <dbReference type="NCBI Taxonomy" id="447962"/>
    <lineage>
        <taxon>Eukaryota</taxon>
        <taxon>Fungi</taxon>
        <taxon>Fungi incertae sedis</taxon>
        <taxon>Chytridiomycota</taxon>
        <taxon>Chytridiomycota incertae sedis</taxon>
        <taxon>Chytridiomycetes</taxon>
        <taxon>Lobulomycetales</taxon>
        <taxon>Lobulomycetaceae</taxon>
        <taxon>Clydaea</taxon>
    </lineage>
</organism>
<keyword evidence="2" id="KW-0472">Membrane</keyword>
<keyword evidence="2" id="KW-1133">Transmembrane helix</keyword>
<reference evidence="3" key="1">
    <citation type="submission" date="2020-05" db="EMBL/GenBank/DDBJ databases">
        <title>Phylogenomic resolution of chytrid fungi.</title>
        <authorList>
            <person name="Stajich J.E."/>
            <person name="Amses K."/>
            <person name="Simmons R."/>
            <person name="Seto K."/>
            <person name="Myers J."/>
            <person name="Bonds A."/>
            <person name="Quandt C.A."/>
            <person name="Barry K."/>
            <person name="Liu P."/>
            <person name="Grigoriev I."/>
            <person name="Longcore J.E."/>
            <person name="James T.Y."/>
        </authorList>
    </citation>
    <scope>NUCLEOTIDE SEQUENCE</scope>
    <source>
        <strain evidence="3">JEL0476</strain>
    </source>
</reference>
<evidence type="ECO:0000313" key="4">
    <source>
        <dbReference type="Proteomes" id="UP001211065"/>
    </source>
</evidence>